<name>A0A839EGN9_9MICO</name>
<sequence length="229" mass="25157">MTTFVAASARAAPSSTGTQRVDHSSDALRLQVGFDPCAPPPQVAGHHPGDAADIASDTPRAARDVSMTDTSRHRTGHAAAKRRASRLRNVSVQDTRRGRRRRRRRRRENTDRHHEERASRTPPRSGGPASLRSRPASRVDDAAATAGRGRRAWRHRRDHTPCARRRRRAARRAASSSNGPRPPTPTSARGYRRGQVATATDAARADVRRALPRGDRHTAADMTAAHVRT</sequence>
<evidence type="ECO:0000256" key="1">
    <source>
        <dbReference type="SAM" id="MobiDB-lite"/>
    </source>
</evidence>
<organism evidence="2 3">
    <name type="scientific">Microcella alkalica</name>
    <dbReference type="NCBI Taxonomy" id="355930"/>
    <lineage>
        <taxon>Bacteria</taxon>
        <taxon>Bacillati</taxon>
        <taxon>Actinomycetota</taxon>
        <taxon>Actinomycetes</taxon>
        <taxon>Micrococcales</taxon>
        <taxon>Microbacteriaceae</taxon>
        <taxon>Microcella</taxon>
    </lineage>
</organism>
<feature type="compositionally biased region" description="Basic and acidic residues" evidence="1">
    <location>
        <begin position="203"/>
        <end position="219"/>
    </location>
</feature>
<dbReference type="EMBL" id="JACGWX010000006">
    <property type="protein sequence ID" value="MBA8848738.1"/>
    <property type="molecule type" value="Genomic_DNA"/>
</dbReference>
<accession>A0A839EGN9</accession>
<proteinExistence type="predicted"/>
<comment type="caution">
    <text evidence="2">The sequence shown here is derived from an EMBL/GenBank/DDBJ whole genome shotgun (WGS) entry which is preliminary data.</text>
</comment>
<feature type="compositionally biased region" description="Basic and acidic residues" evidence="1">
    <location>
        <begin position="108"/>
        <end position="119"/>
    </location>
</feature>
<reference evidence="2 3" key="1">
    <citation type="submission" date="2020-07" db="EMBL/GenBank/DDBJ databases">
        <title>Sequencing the genomes of 1000 actinobacteria strains.</title>
        <authorList>
            <person name="Klenk H.-P."/>
        </authorList>
    </citation>
    <scope>NUCLEOTIDE SEQUENCE [LARGE SCALE GENOMIC DNA]</scope>
    <source>
        <strain evidence="2 3">DSM 19663</strain>
    </source>
</reference>
<dbReference type="AlphaFoldDB" id="A0A839EGN9"/>
<dbReference type="Proteomes" id="UP000585905">
    <property type="component" value="Unassembled WGS sequence"/>
</dbReference>
<feature type="region of interest" description="Disordered" evidence="1">
    <location>
        <begin position="1"/>
        <end position="229"/>
    </location>
</feature>
<feature type="compositionally biased region" description="Basic residues" evidence="1">
    <location>
        <begin position="97"/>
        <end position="107"/>
    </location>
</feature>
<gene>
    <name evidence="2" type="ORF">FHX53_002348</name>
</gene>
<evidence type="ECO:0000313" key="3">
    <source>
        <dbReference type="Proteomes" id="UP000585905"/>
    </source>
</evidence>
<evidence type="ECO:0000313" key="2">
    <source>
        <dbReference type="EMBL" id="MBA8848738.1"/>
    </source>
</evidence>
<protein>
    <submittedName>
        <fullName evidence="2">Uncharacterized protein</fullName>
    </submittedName>
</protein>
<feature type="compositionally biased region" description="Basic residues" evidence="1">
    <location>
        <begin position="148"/>
        <end position="171"/>
    </location>
</feature>
<feature type="compositionally biased region" description="Basic residues" evidence="1">
    <location>
        <begin position="73"/>
        <end position="86"/>
    </location>
</feature>
<keyword evidence="3" id="KW-1185">Reference proteome</keyword>